<sequence>MSTKCNFQLSPVHPPIGTLIDGGSLQLVEVLGVGGYGVVYRAVEARPTTMSPKSYAVKCLVAPPVQNPRSRQVHIREIALHQLASRHPGVVTLHRVVESLNLTYIVMDYAPDHDLFTQILHSCRYLGDDTLIKHVFLQLLDAVEYCHSLGIYHRDLKPENILCYDDGLRIAITDFGLATTEKVSDEFRTGSVFHMSPECQGAAFAPQGNYSPMHNDIWSLGIILLNLATGRNPWKSATADDPTFQAYLRSPSTFLPSVLPISSEVNKILVGMLDVDYRRRTPLREVRRAIQHVTTFYSDGVIFEGSMARCPWESGMDIDTDSSEDTDPPLPRSPSPLPEVVASRWSKDTTSDIVFARQPLYPEESTYDEIPWTNGSSCGATWAYESTASSSTSSTSSSESEPGLENSDMFDGSRTPSETSIQSPVSSLPTTPNSAEIAFGSKAVMPNRKPLTINTNIPQPRFYGHDASVNSFSEDSAIMQTAIEYDPYSSMFYLTSAISESKVIALPTSAVTATAVAEDKEMTSPSAWQTSQDISSPSIYSRSSSRTSSTSSVISPRSTIPRPSRTAMLSPTSVFLRSNSPSPEPNWSLRPYHRQAPAVTGSSFFTEQSQHVSPVSNTIAMTDIISSPLSPPSSRQSHTFFPQPPTHTPTPHHHNAPAKKLIEGGTVGTGANGVKPKTNNLFGLKFFPRSPSPTRNQTRPAQAQTKSPAAKITPLSNIFAHNSGASAENSAGAGTGFSLGRFSFEPLQQASPSPRSDASPNDANGKSGRSLVARNKRLVKTIDADNTVSGAGGRGGKGYDSTWFGTWDGGRRSDDGGFGTYTSQVASPRASIASSGTGSMMSDAQEAHQQHNSSSSSSARQSRFSVGRRTRREQRSRSPRHWFIPGRFFASAGAAA</sequence>
<dbReference type="PANTHER" id="PTHR24346">
    <property type="entry name" value="MAP/MICROTUBULE AFFINITY-REGULATING KINASE"/>
    <property type="match status" value="1"/>
</dbReference>
<dbReference type="EMBL" id="MU151119">
    <property type="protein sequence ID" value="KAF9449824.1"/>
    <property type="molecule type" value="Genomic_DNA"/>
</dbReference>
<dbReference type="GO" id="GO:0005737">
    <property type="term" value="C:cytoplasm"/>
    <property type="evidence" value="ECO:0007669"/>
    <property type="project" value="TreeGrafter"/>
</dbReference>
<evidence type="ECO:0000256" key="2">
    <source>
        <dbReference type="ARBA" id="ARBA00022527"/>
    </source>
</evidence>
<dbReference type="PROSITE" id="PS00108">
    <property type="entry name" value="PROTEIN_KINASE_ST"/>
    <property type="match status" value="1"/>
</dbReference>
<dbReference type="SUPFAM" id="SSF56112">
    <property type="entry name" value="Protein kinase-like (PK-like)"/>
    <property type="match status" value="1"/>
</dbReference>
<reference evidence="10" key="1">
    <citation type="submission" date="2020-11" db="EMBL/GenBank/DDBJ databases">
        <authorList>
            <consortium name="DOE Joint Genome Institute"/>
            <person name="Ahrendt S."/>
            <person name="Riley R."/>
            <person name="Andreopoulos W."/>
            <person name="Labutti K."/>
            <person name="Pangilinan J."/>
            <person name="Ruiz-Duenas F.J."/>
            <person name="Barrasa J.M."/>
            <person name="Sanchez-Garcia M."/>
            <person name="Camarero S."/>
            <person name="Miyauchi S."/>
            <person name="Serrano A."/>
            <person name="Linde D."/>
            <person name="Babiker R."/>
            <person name="Drula E."/>
            <person name="Ayuso-Fernandez I."/>
            <person name="Pacheco R."/>
            <person name="Padilla G."/>
            <person name="Ferreira P."/>
            <person name="Barriuso J."/>
            <person name="Kellner H."/>
            <person name="Castanera R."/>
            <person name="Alfaro M."/>
            <person name="Ramirez L."/>
            <person name="Pisabarro A.G."/>
            <person name="Kuo A."/>
            <person name="Tritt A."/>
            <person name="Lipzen A."/>
            <person name="He G."/>
            <person name="Yan M."/>
            <person name="Ng V."/>
            <person name="Cullen D."/>
            <person name="Martin F."/>
            <person name="Rosso M.-N."/>
            <person name="Henrissat B."/>
            <person name="Hibbett D."/>
            <person name="Martinez A.T."/>
            <person name="Grigoriev I.V."/>
        </authorList>
    </citation>
    <scope>NUCLEOTIDE SEQUENCE</scope>
    <source>
        <strain evidence="10">MF-IS2</strain>
    </source>
</reference>
<dbReference type="SMART" id="SM00220">
    <property type="entry name" value="S_TKc"/>
    <property type="match status" value="1"/>
</dbReference>
<evidence type="ECO:0000313" key="11">
    <source>
        <dbReference type="Proteomes" id="UP000807342"/>
    </source>
</evidence>
<dbReference type="InterPro" id="IPR008271">
    <property type="entry name" value="Ser/Thr_kinase_AS"/>
</dbReference>
<feature type="compositionally biased region" description="Basic residues" evidence="8">
    <location>
        <begin position="866"/>
        <end position="880"/>
    </location>
</feature>
<dbReference type="Pfam" id="PF00069">
    <property type="entry name" value="Pkinase"/>
    <property type="match status" value="1"/>
</dbReference>
<dbReference type="Proteomes" id="UP000807342">
    <property type="component" value="Unassembled WGS sequence"/>
</dbReference>
<evidence type="ECO:0000256" key="1">
    <source>
        <dbReference type="ARBA" id="ARBA00010791"/>
    </source>
</evidence>
<feature type="region of interest" description="Disordered" evidence="8">
    <location>
        <begin position="389"/>
        <end position="433"/>
    </location>
</feature>
<feature type="domain" description="Protein kinase" evidence="9">
    <location>
        <begin position="25"/>
        <end position="295"/>
    </location>
</feature>
<keyword evidence="6 7" id="KW-0067">ATP-binding</keyword>
<feature type="compositionally biased region" description="Acidic residues" evidence="8">
    <location>
        <begin position="316"/>
        <end position="327"/>
    </location>
</feature>
<feature type="binding site" evidence="7">
    <location>
        <position position="58"/>
    </location>
    <ligand>
        <name>ATP</name>
        <dbReference type="ChEBI" id="CHEBI:30616"/>
    </ligand>
</feature>
<feature type="region of interest" description="Disordered" evidence="8">
    <location>
        <begin position="818"/>
        <end position="884"/>
    </location>
</feature>
<dbReference type="GO" id="GO:0005524">
    <property type="term" value="F:ATP binding"/>
    <property type="evidence" value="ECO:0007669"/>
    <property type="project" value="UniProtKB-UniRule"/>
</dbReference>
<feature type="compositionally biased region" description="Pro residues" evidence="8">
    <location>
        <begin position="328"/>
        <end position="337"/>
    </location>
</feature>
<evidence type="ECO:0000313" key="10">
    <source>
        <dbReference type="EMBL" id="KAF9449824.1"/>
    </source>
</evidence>
<feature type="compositionally biased region" description="Polar residues" evidence="8">
    <location>
        <begin position="821"/>
        <end position="842"/>
    </location>
</feature>
<dbReference type="InterPro" id="IPR000719">
    <property type="entry name" value="Prot_kinase_dom"/>
</dbReference>
<evidence type="ECO:0000256" key="6">
    <source>
        <dbReference type="ARBA" id="ARBA00022840"/>
    </source>
</evidence>
<evidence type="ECO:0000256" key="7">
    <source>
        <dbReference type="PROSITE-ProRule" id="PRU10141"/>
    </source>
</evidence>
<evidence type="ECO:0000256" key="8">
    <source>
        <dbReference type="SAM" id="MobiDB-lite"/>
    </source>
</evidence>
<dbReference type="PROSITE" id="PS00107">
    <property type="entry name" value="PROTEIN_KINASE_ATP"/>
    <property type="match status" value="1"/>
</dbReference>
<evidence type="ECO:0000256" key="3">
    <source>
        <dbReference type="ARBA" id="ARBA00022679"/>
    </source>
</evidence>
<keyword evidence="4 7" id="KW-0547">Nucleotide-binding</keyword>
<feature type="compositionally biased region" description="Low complexity" evidence="8">
    <location>
        <begin position="853"/>
        <end position="865"/>
    </location>
</feature>
<feature type="compositionally biased region" description="Polar residues" evidence="8">
    <location>
        <begin position="567"/>
        <end position="581"/>
    </location>
</feature>
<gene>
    <name evidence="10" type="ORF">P691DRAFT_798829</name>
</gene>
<dbReference type="PROSITE" id="PS50011">
    <property type="entry name" value="PROTEIN_KINASE_DOM"/>
    <property type="match status" value="1"/>
</dbReference>
<feature type="compositionally biased region" description="Polar residues" evidence="8">
    <location>
        <begin position="414"/>
        <end position="433"/>
    </location>
</feature>
<feature type="region of interest" description="Disordered" evidence="8">
    <location>
        <begin position="747"/>
        <end position="773"/>
    </location>
</feature>
<dbReference type="PANTHER" id="PTHR24346:SF82">
    <property type="entry name" value="KP78A-RELATED"/>
    <property type="match status" value="1"/>
</dbReference>
<feature type="region of interest" description="Disordered" evidence="8">
    <location>
        <begin position="626"/>
        <end position="712"/>
    </location>
</feature>
<name>A0A9P5XF30_9AGAR</name>
<feature type="compositionally biased region" description="Low complexity" evidence="8">
    <location>
        <begin position="389"/>
        <end position="401"/>
    </location>
</feature>
<comment type="similarity">
    <text evidence="1">Belongs to the protein kinase superfamily. CAMK Ser/Thr protein kinase family. NIM1 subfamily.</text>
</comment>
<comment type="caution">
    <text evidence="10">The sequence shown here is derived from an EMBL/GenBank/DDBJ whole genome shotgun (WGS) entry which is preliminary data.</text>
</comment>
<evidence type="ECO:0000256" key="5">
    <source>
        <dbReference type="ARBA" id="ARBA00022777"/>
    </source>
</evidence>
<feature type="compositionally biased region" description="Low complexity" evidence="8">
    <location>
        <begin position="626"/>
        <end position="641"/>
    </location>
</feature>
<feature type="compositionally biased region" description="Polar residues" evidence="8">
    <location>
        <begin position="747"/>
        <end position="764"/>
    </location>
</feature>
<feature type="compositionally biased region" description="Polar residues" evidence="8">
    <location>
        <begin position="692"/>
        <end position="707"/>
    </location>
</feature>
<keyword evidence="5 10" id="KW-0418">Kinase</keyword>
<dbReference type="AlphaFoldDB" id="A0A9P5XF30"/>
<dbReference type="GO" id="GO:0004674">
    <property type="term" value="F:protein serine/threonine kinase activity"/>
    <property type="evidence" value="ECO:0007669"/>
    <property type="project" value="UniProtKB-KW"/>
</dbReference>
<feature type="region of interest" description="Disordered" evidence="8">
    <location>
        <begin position="520"/>
        <end position="590"/>
    </location>
</feature>
<protein>
    <submittedName>
        <fullName evidence="10">Kinase-like protein</fullName>
    </submittedName>
</protein>
<organism evidence="10 11">
    <name type="scientific">Macrolepiota fuliginosa MF-IS2</name>
    <dbReference type="NCBI Taxonomy" id="1400762"/>
    <lineage>
        <taxon>Eukaryota</taxon>
        <taxon>Fungi</taxon>
        <taxon>Dikarya</taxon>
        <taxon>Basidiomycota</taxon>
        <taxon>Agaricomycotina</taxon>
        <taxon>Agaricomycetes</taxon>
        <taxon>Agaricomycetidae</taxon>
        <taxon>Agaricales</taxon>
        <taxon>Agaricineae</taxon>
        <taxon>Agaricaceae</taxon>
        <taxon>Macrolepiota</taxon>
    </lineage>
</organism>
<proteinExistence type="inferred from homology"/>
<dbReference type="Gene3D" id="1.10.510.10">
    <property type="entry name" value="Transferase(Phosphotransferase) domain 1"/>
    <property type="match status" value="1"/>
</dbReference>
<dbReference type="InterPro" id="IPR017441">
    <property type="entry name" value="Protein_kinase_ATP_BS"/>
</dbReference>
<keyword evidence="3" id="KW-0808">Transferase</keyword>
<dbReference type="InterPro" id="IPR011009">
    <property type="entry name" value="Kinase-like_dom_sf"/>
</dbReference>
<feature type="compositionally biased region" description="Polar residues" evidence="8">
    <location>
        <begin position="523"/>
        <end position="533"/>
    </location>
</feature>
<keyword evidence="2" id="KW-0723">Serine/threonine-protein kinase</keyword>
<dbReference type="GO" id="GO:0035556">
    <property type="term" value="P:intracellular signal transduction"/>
    <property type="evidence" value="ECO:0007669"/>
    <property type="project" value="TreeGrafter"/>
</dbReference>
<keyword evidence="11" id="KW-1185">Reference proteome</keyword>
<evidence type="ECO:0000256" key="4">
    <source>
        <dbReference type="ARBA" id="ARBA00022741"/>
    </source>
</evidence>
<dbReference type="OrthoDB" id="541276at2759"/>
<feature type="region of interest" description="Disordered" evidence="8">
    <location>
        <begin position="313"/>
        <end position="339"/>
    </location>
</feature>
<feature type="compositionally biased region" description="Low complexity" evidence="8">
    <location>
        <begin position="534"/>
        <end position="566"/>
    </location>
</feature>
<evidence type="ECO:0000259" key="9">
    <source>
        <dbReference type="PROSITE" id="PS50011"/>
    </source>
</evidence>
<accession>A0A9P5XF30</accession>